<reference evidence="1 2" key="1">
    <citation type="submission" date="2015-07" db="EMBL/GenBank/DDBJ databases">
        <title>Draft genome of Bellilinea caldifistulae DSM 17877.</title>
        <authorList>
            <person name="Hemp J."/>
            <person name="Ward L.M."/>
            <person name="Pace L.A."/>
            <person name="Fischer W.W."/>
        </authorList>
    </citation>
    <scope>NUCLEOTIDE SEQUENCE [LARGE SCALE GENOMIC DNA]</scope>
    <source>
        <strain evidence="1 2">GOMI-1</strain>
    </source>
</reference>
<keyword evidence="2" id="KW-1185">Reference proteome</keyword>
<dbReference type="Pfam" id="PF02585">
    <property type="entry name" value="PIG-L"/>
    <property type="match status" value="1"/>
</dbReference>
<dbReference type="InterPro" id="IPR003737">
    <property type="entry name" value="GlcNAc_PI_deacetylase-related"/>
</dbReference>
<dbReference type="RefSeq" id="WP_061917574.1">
    <property type="nucleotide sequence ID" value="NZ_DF967971.1"/>
</dbReference>
<dbReference type="STRING" id="360411.AC812_13915"/>
<evidence type="ECO:0008006" key="3">
    <source>
        <dbReference type="Google" id="ProtNLM"/>
    </source>
</evidence>
<comment type="caution">
    <text evidence="1">The sequence shown here is derived from an EMBL/GenBank/DDBJ whole genome shotgun (WGS) entry which is preliminary data.</text>
</comment>
<dbReference type="GO" id="GO:0016811">
    <property type="term" value="F:hydrolase activity, acting on carbon-nitrogen (but not peptide) bonds, in linear amides"/>
    <property type="evidence" value="ECO:0007669"/>
    <property type="project" value="TreeGrafter"/>
</dbReference>
<dbReference type="SUPFAM" id="SSF102588">
    <property type="entry name" value="LmbE-like"/>
    <property type="match status" value="1"/>
</dbReference>
<dbReference type="PANTHER" id="PTHR12993">
    <property type="entry name" value="N-ACETYLGLUCOSAMINYL-PHOSPHATIDYLINOSITOL DE-N-ACETYLASE-RELATED"/>
    <property type="match status" value="1"/>
</dbReference>
<proteinExistence type="predicted"/>
<dbReference type="InterPro" id="IPR024078">
    <property type="entry name" value="LmbE-like_dom_sf"/>
</dbReference>
<dbReference type="EMBL" id="LGHJ01000019">
    <property type="protein sequence ID" value="KPL73876.1"/>
    <property type="molecule type" value="Genomic_DNA"/>
</dbReference>
<dbReference type="PANTHER" id="PTHR12993:SF30">
    <property type="entry name" value="N-ACETYL-ALPHA-D-GLUCOSAMINYL L-MALATE DEACETYLASE 1"/>
    <property type="match status" value="1"/>
</dbReference>
<gene>
    <name evidence="1" type="ORF">AC812_13915</name>
</gene>
<organism evidence="1 2">
    <name type="scientific">Bellilinea caldifistulae</name>
    <dbReference type="NCBI Taxonomy" id="360411"/>
    <lineage>
        <taxon>Bacteria</taxon>
        <taxon>Bacillati</taxon>
        <taxon>Chloroflexota</taxon>
        <taxon>Anaerolineae</taxon>
        <taxon>Anaerolineales</taxon>
        <taxon>Anaerolineaceae</taxon>
        <taxon>Bellilinea</taxon>
    </lineage>
</organism>
<dbReference type="Gene3D" id="3.40.50.10320">
    <property type="entry name" value="LmbE-like"/>
    <property type="match status" value="1"/>
</dbReference>
<evidence type="ECO:0000313" key="2">
    <source>
        <dbReference type="Proteomes" id="UP000050514"/>
    </source>
</evidence>
<dbReference type="AlphaFoldDB" id="A0A0P6XP23"/>
<dbReference type="Proteomes" id="UP000050514">
    <property type="component" value="Unassembled WGS sequence"/>
</dbReference>
<sequence>MGQDLIFYGRRVLFLGAHPDDIEIGCGALLAQIVDKTDILCVTLSDNQKNPELKNLVEEHYHSMAVLGVPAEKAILGQFETRRFPHYRQEILEYLIQINRSFKPDLIFVHTKADIHQDHATLTEEALRAFRGTTVLGFDVIRSSYGFFPSFLVEVSESAVTKKIEALQQYKTYQNRYYFDPDITRSTLIRNGAICERPYAEGFDILRVVGTFASPINNGT</sequence>
<protein>
    <recommendedName>
        <fullName evidence="3">PIG-L family deacetylase</fullName>
    </recommendedName>
</protein>
<name>A0A0P6XP23_9CHLR</name>
<accession>A0A0P6XP23</accession>
<dbReference type="OrthoDB" id="9815144at2"/>
<evidence type="ECO:0000313" key="1">
    <source>
        <dbReference type="EMBL" id="KPL73876.1"/>
    </source>
</evidence>